<dbReference type="FunFam" id="1.10.472.10:FF:000034">
    <property type="entry name" value="D2/4-type cyclin"/>
    <property type="match status" value="1"/>
</dbReference>
<evidence type="ECO:0000259" key="7">
    <source>
        <dbReference type="SMART" id="SM01332"/>
    </source>
</evidence>
<accession>A0AAV8QER0</accession>
<name>A0AAV8QER0_ENSVE</name>
<evidence type="ECO:0000256" key="5">
    <source>
        <dbReference type="RuleBase" id="RU000383"/>
    </source>
</evidence>
<sequence length="333" mass="37628">MSPSYDCASSGLLCAEDNNSILGFGDEEEQRGDRPSRVSEPERCDFYVDLPLQSDECLSLLVEREQKHLPREDYGERLRSGDLHLSFRRDAIDWMWKVHAHYNFGPVSAYVSVNYLDRFLSAYELPQGKAWMMQLLAVACLSLAVKMEETDVPLSMDLQVGEAKYVFEAKTIQRMELLLLSTLRWRMQAVTPFSCLEFFLHKFSDGNPPTELSVSRFAELILSTVKDTDFLPFRPSVIAAAIALLVLRETQMVDVEKKLSCCTHVMKEDVLGCHEVLQNKVLIRKQSIEEVSSSVSSVPQSPLGVLDVACLSYKSDDVSLQTSPASKKRKVSR</sequence>
<dbReference type="SMART" id="SM00385">
    <property type="entry name" value="CYCLIN"/>
    <property type="match status" value="1"/>
</dbReference>
<gene>
    <name evidence="8" type="ORF">OPV22_022066</name>
</gene>
<dbReference type="Pfam" id="PF00134">
    <property type="entry name" value="Cyclin_N"/>
    <property type="match status" value="1"/>
</dbReference>
<evidence type="ECO:0000256" key="1">
    <source>
        <dbReference type="ARBA" id="ARBA00009065"/>
    </source>
</evidence>
<protein>
    <recommendedName>
        <fullName evidence="10">Cyclin N-terminal domain-containing protein</fullName>
    </recommendedName>
</protein>
<dbReference type="PROSITE" id="PS00292">
    <property type="entry name" value="CYCLINS"/>
    <property type="match status" value="1"/>
</dbReference>
<dbReference type="SUPFAM" id="SSF47954">
    <property type="entry name" value="Cyclin-like"/>
    <property type="match status" value="2"/>
</dbReference>
<evidence type="ECO:0008006" key="10">
    <source>
        <dbReference type="Google" id="ProtNLM"/>
    </source>
</evidence>
<comment type="caution">
    <text evidence="8">The sequence shown here is derived from an EMBL/GenBank/DDBJ whole genome shotgun (WGS) entry which is preliminary data.</text>
</comment>
<dbReference type="InterPro" id="IPR004367">
    <property type="entry name" value="Cyclin_C-dom"/>
</dbReference>
<dbReference type="InterPro" id="IPR039361">
    <property type="entry name" value="Cyclin"/>
</dbReference>
<proteinExistence type="inferred from homology"/>
<evidence type="ECO:0000313" key="8">
    <source>
        <dbReference type="EMBL" id="KAJ8478339.1"/>
    </source>
</evidence>
<evidence type="ECO:0000313" key="9">
    <source>
        <dbReference type="Proteomes" id="UP001222027"/>
    </source>
</evidence>
<evidence type="ECO:0000256" key="3">
    <source>
        <dbReference type="ARBA" id="ARBA00023127"/>
    </source>
</evidence>
<dbReference type="CDD" id="cd20544">
    <property type="entry name" value="CYCLIN_AtCycD-like_rpt2"/>
    <property type="match status" value="1"/>
</dbReference>
<dbReference type="InterPro" id="IPR048258">
    <property type="entry name" value="Cyclins_cyclin-box"/>
</dbReference>
<evidence type="ECO:0000259" key="6">
    <source>
        <dbReference type="SMART" id="SM00385"/>
    </source>
</evidence>
<reference evidence="8 9" key="1">
    <citation type="submission" date="2022-12" db="EMBL/GenBank/DDBJ databases">
        <title>Chromosome-scale assembly of the Ensete ventricosum genome.</title>
        <authorList>
            <person name="Dussert Y."/>
            <person name="Stocks J."/>
            <person name="Wendawek A."/>
            <person name="Woldeyes F."/>
            <person name="Nichols R.A."/>
            <person name="Borrell J.S."/>
        </authorList>
    </citation>
    <scope>NUCLEOTIDE SEQUENCE [LARGE SCALE GENOMIC DNA]</scope>
    <source>
        <strain evidence="9">cv. Maze</strain>
        <tissue evidence="8">Seeds</tissue>
    </source>
</reference>
<feature type="domain" description="Cyclin-like" evidence="6">
    <location>
        <begin position="93"/>
        <end position="181"/>
    </location>
</feature>
<dbReference type="GO" id="GO:0051301">
    <property type="term" value="P:cell division"/>
    <property type="evidence" value="ECO:0007669"/>
    <property type="project" value="UniProtKB-KW"/>
</dbReference>
<dbReference type="CDD" id="cd20543">
    <property type="entry name" value="CYCLIN_AtCycD-like_rpt1"/>
    <property type="match status" value="1"/>
</dbReference>
<dbReference type="FunFam" id="1.10.472.10:FF:000040">
    <property type="entry name" value="D6-type cyclin"/>
    <property type="match status" value="1"/>
</dbReference>
<keyword evidence="9" id="KW-1185">Reference proteome</keyword>
<keyword evidence="2" id="KW-0132">Cell division</keyword>
<evidence type="ECO:0000256" key="4">
    <source>
        <dbReference type="ARBA" id="ARBA00023306"/>
    </source>
</evidence>
<evidence type="ECO:0000256" key="2">
    <source>
        <dbReference type="ARBA" id="ARBA00022618"/>
    </source>
</evidence>
<dbReference type="InterPro" id="IPR013763">
    <property type="entry name" value="Cyclin-like_dom"/>
</dbReference>
<dbReference type="Proteomes" id="UP001222027">
    <property type="component" value="Unassembled WGS sequence"/>
</dbReference>
<dbReference type="Pfam" id="PF02984">
    <property type="entry name" value="Cyclin_C"/>
    <property type="match status" value="1"/>
</dbReference>
<feature type="domain" description="Cyclin C-terminal" evidence="7">
    <location>
        <begin position="190"/>
        <end position="301"/>
    </location>
</feature>
<dbReference type="PANTHER" id="PTHR10177">
    <property type="entry name" value="CYCLINS"/>
    <property type="match status" value="1"/>
</dbReference>
<dbReference type="EMBL" id="JAQQAF010000006">
    <property type="protein sequence ID" value="KAJ8478339.1"/>
    <property type="molecule type" value="Genomic_DNA"/>
</dbReference>
<organism evidence="8 9">
    <name type="scientific">Ensete ventricosum</name>
    <name type="common">Abyssinian banana</name>
    <name type="synonym">Musa ensete</name>
    <dbReference type="NCBI Taxonomy" id="4639"/>
    <lineage>
        <taxon>Eukaryota</taxon>
        <taxon>Viridiplantae</taxon>
        <taxon>Streptophyta</taxon>
        <taxon>Embryophyta</taxon>
        <taxon>Tracheophyta</taxon>
        <taxon>Spermatophyta</taxon>
        <taxon>Magnoliopsida</taxon>
        <taxon>Liliopsida</taxon>
        <taxon>Zingiberales</taxon>
        <taxon>Musaceae</taxon>
        <taxon>Ensete</taxon>
    </lineage>
</organism>
<dbReference type="InterPro" id="IPR036915">
    <property type="entry name" value="Cyclin-like_sf"/>
</dbReference>
<keyword evidence="4" id="KW-0131">Cell cycle</keyword>
<dbReference type="AlphaFoldDB" id="A0AAV8QER0"/>
<dbReference type="Gene3D" id="1.10.472.10">
    <property type="entry name" value="Cyclin-like"/>
    <property type="match status" value="2"/>
</dbReference>
<dbReference type="InterPro" id="IPR006671">
    <property type="entry name" value="Cyclin_N"/>
</dbReference>
<keyword evidence="3 5" id="KW-0195">Cyclin</keyword>
<comment type="similarity">
    <text evidence="1">Belongs to the cyclin family. Cyclin D subfamily.</text>
</comment>
<dbReference type="SMART" id="SM01332">
    <property type="entry name" value="Cyclin_C"/>
    <property type="match status" value="1"/>
</dbReference>